<dbReference type="PROSITE" id="PS50231">
    <property type="entry name" value="RICIN_B_LECTIN"/>
    <property type="match status" value="1"/>
</dbReference>
<dbReference type="RefSeq" id="WP_259620770.1">
    <property type="nucleotide sequence ID" value="NZ_JANYMP010000001.1"/>
</dbReference>
<name>A0A9X3ADU7_9PSEU</name>
<sequence length="669" mass="71035">MTAARTHSRVLRLAVAASLLLATCAATAGTASAAAVTVRPDPSYQQQPFQGWGTSLVWFANATGGYPDAIRTRLADLLFGADGLNLNIARYNIGGGNAPDVPPYLRAGGAVPGWWKAPAGTTRTDTDWWRPGDPALFDRAADPRQRWWVDRIKSRVDRWEAFSNSPPWFQTVSGYVSGGFDANADQLRRDRIGDFASYLTQAVDELERAHGIRFGTLDPFNEPNTSYWRTTLGANGNPTGGRQEGAHLGPALQAEVVPAVAAALARAATDAVVSAPDETNPGTFATDWNGYPQAVRGQVGQLNVHTYGTARRTSARDIAKGAAKPLWMSEVDGSWGDGQSFTSMDPGLGIAERVIDDLRELEPVSWLLWQAIEDYDNMKPGGESPNGMNWGVVQIPFTCGPNDTLTTCPIRTNTKFHTLRNFTHHIRPGDRLVKVGTTSDVAAVRGTSDALKSVVHLNKTTEAQQVTLDLSAFATVTSGATVRPVTTDANGALVTGTAVPVRDRAATLTVPARSVTTFVVDGVSGVAQGTGLPGRDHRLTGVQSGKSLAPNGTGLVQRDTNTAAADQRWRFERRTDGFGNRTQFAITNVGTGQRLAATGSGVGLTTPTSDGPTARWVLSTTGDGTWTVVNAGTGTLLDVTGESRANGAPIGLYQPTSGDNQRWTAVAVS</sequence>
<dbReference type="SUPFAM" id="SSF50370">
    <property type="entry name" value="Ricin B-like lectins"/>
    <property type="match status" value="1"/>
</dbReference>
<gene>
    <name evidence="4" type="ORF">NZH93_00135</name>
</gene>
<evidence type="ECO:0000259" key="2">
    <source>
        <dbReference type="Pfam" id="PF14200"/>
    </source>
</evidence>
<feature type="signal peptide" evidence="1">
    <location>
        <begin position="1"/>
        <end position="28"/>
    </location>
</feature>
<evidence type="ECO:0000256" key="1">
    <source>
        <dbReference type="SAM" id="SignalP"/>
    </source>
</evidence>
<dbReference type="EMBL" id="JANYMP010000001">
    <property type="protein sequence ID" value="MCS7475245.1"/>
    <property type="molecule type" value="Genomic_DNA"/>
</dbReference>
<dbReference type="InterPro" id="IPR035992">
    <property type="entry name" value="Ricin_B-like_lectins"/>
</dbReference>
<dbReference type="InterPro" id="IPR039743">
    <property type="entry name" value="6GAL/EXGAL"/>
</dbReference>
<dbReference type="AlphaFoldDB" id="A0A9X3ADU7"/>
<evidence type="ECO:0000259" key="3">
    <source>
        <dbReference type="Pfam" id="PF14587"/>
    </source>
</evidence>
<dbReference type="Gene3D" id="2.60.40.1180">
    <property type="entry name" value="Golgi alpha-mannosidase II"/>
    <property type="match status" value="1"/>
</dbReference>
<dbReference type="Proteomes" id="UP001141259">
    <property type="component" value="Unassembled WGS sequence"/>
</dbReference>
<organism evidence="4 5">
    <name type="scientific">Umezawaea endophytica</name>
    <dbReference type="NCBI Taxonomy" id="1654476"/>
    <lineage>
        <taxon>Bacteria</taxon>
        <taxon>Bacillati</taxon>
        <taxon>Actinomycetota</taxon>
        <taxon>Actinomycetes</taxon>
        <taxon>Pseudonocardiales</taxon>
        <taxon>Pseudonocardiaceae</taxon>
        <taxon>Umezawaea</taxon>
    </lineage>
</organism>
<evidence type="ECO:0000313" key="5">
    <source>
        <dbReference type="Proteomes" id="UP001141259"/>
    </source>
</evidence>
<comment type="caution">
    <text evidence="4">The sequence shown here is derived from an EMBL/GenBank/DDBJ whole genome shotgun (WGS) entry which is preliminary data.</text>
</comment>
<dbReference type="GO" id="GO:0004553">
    <property type="term" value="F:hydrolase activity, hydrolyzing O-glycosyl compounds"/>
    <property type="evidence" value="ECO:0007669"/>
    <property type="project" value="InterPro"/>
</dbReference>
<accession>A0A9X3ADU7</accession>
<dbReference type="InterPro" id="IPR017853">
    <property type="entry name" value="GH"/>
</dbReference>
<feature type="chain" id="PRO_5040790926" evidence="1">
    <location>
        <begin position="29"/>
        <end position="669"/>
    </location>
</feature>
<dbReference type="Pfam" id="PF14587">
    <property type="entry name" value="Glyco_hydr_30_2"/>
    <property type="match status" value="1"/>
</dbReference>
<protein>
    <submittedName>
        <fullName evidence="4">RICIN domain-containing protein</fullName>
    </submittedName>
</protein>
<keyword evidence="5" id="KW-1185">Reference proteome</keyword>
<evidence type="ECO:0000313" key="4">
    <source>
        <dbReference type="EMBL" id="MCS7475245.1"/>
    </source>
</evidence>
<dbReference type="Pfam" id="PF14200">
    <property type="entry name" value="RicinB_lectin_2"/>
    <property type="match status" value="1"/>
</dbReference>
<dbReference type="Gene3D" id="3.20.20.80">
    <property type="entry name" value="Glycosidases"/>
    <property type="match status" value="1"/>
</dbReference>
<keyword evidence="1" id="KW-0732">Signal</keyword>
<dbReference type="PANTHER" id="PTHR42767">
    <property type="entry name" value="ENDO-BETA-1,6-GALACTANASE"/>
    <property type="match status" value="1"/>
</dbReference>
<dbReference type="InterPro" id="IPR000772">
    <property type="entry name" value="Ricin_B_lectin"/>
</dbReference>
<dbReference type="InterPro" id="IPR039514">
    <property type="entry name" value="6GAL-like"/>
</dbReference>
<dbReference type="PANTHER" id="PTHR42767:SF1">
    <property type="entry name" value="ENDO-BETA-1,6-GALACTANASE-LIKE DOMAIN-CONTAINING PROTEIN"/>
    <property type="match status" value="1"/>
</dbReference>
<reference evidence="4" key="1">
    <citation type="submission" date="2022-08" db="EMBL/GenBank/DDBJ databases">
        <authorList>
            <person name="Tistechok S."/>
            <person name="Samborskyy M."/>
            <person name="Roman I."/>
        </authorList>
    </citation>
    <scope>NUCLEOTIDE SEQUENCE</scope>
    <source>
        <strain evidence="4">DSM 103496</strain>
    </source>
</reference>
<feature type="domain" description="Ricin B lectin" evidence="2">
    <location>
        <begin position="566"/>
        <end position="653"/>
    </location>
</feature>
<dbReference type="InterPro" id="IPR013780">
    <property type="entry name" value="Glyco_hydro_b"/>
</dbReference>
<dbReference type="Gene3D" id="2.80.10.50">
    <property type="match status" value="1"/>
</dbReference>
<proteinExistence type="predicted"/>
<dbReference type="SUPFAM" id="SSF51445">
    <property type="entry name" value="(Trans)glycosidases"/>
    <property type="match status" value="1"/>
</dbReference>
<dbReference type="CDD" id="cd00161">
    <property type="entry name" value="beta-trefoil_Ricin-like"/>
    <property type="match status" value="1"/>
</dbReference>
<feature type="domain" description="Endo-beta-1,6-galactanase-like" evidence="3">
    <location>
        <begin position="36"/>
        <end position="239"/>
    </location>
</feature>